<evidence type="ECO:0000313" key="4">
    <source>
        <dbReference type="Proteomes" id="UP001497516"/>
    </source>
</evidence>
<accession>A0AAV2G2P5</accession>
<protein>
    <recommendedName>
        <fullName evidence="2">Gnk2-homologous domain-containing protein</fullName>
    </recommendedName>
</protein>
<feature type="domain" description="Gnk2-homologous" evidence="2">
    <location>
        <begin position="21"/>
        <end position="135"/>
    </location>
</feature>
<keyword evidence="4" id="KW-1185">Reference proteome</keyword>
<sequence length="138" mass="14710">MAASGLLVLLSSIFLLMVTAAVDEDYHVYCDDSKSSGCDTYSALTLIGDLKEKVPGDPRQEYCNVVTSEWSGRQIFGYAYCTTVGRSNDPPAACFDCLSAAGDALIDGCRYRTGSAGAVWGPLSLCYVTIATFANCPF</sequence>
<dbReference type="InterPro" id="IPR002902">
    <property type="entry name" value="GNK2"/>
</dbReference>
<dbReference type="AlphaFoldDB" id="A0AAV2G2P5"/>
<keyword evidence="1" id="KW-0732">Signal</keyword>
<reference evidence="3 4" key="1">
    <citation type="submission" date="2024-04" db="EMBL/GenBank/DDBJ databases">
        <authorList>
            <person name="Fracassetti M."/>
        </authorList>
    </citation>
    <scope>NUCLEOTIDE SEQUENCE [LARGE SCALE GENOMIC DNA]</scope>
</reference>
<dbReference type="PROSITE" id="PS51473">
    <property type="entry name" value="GNK2"/>
    <property type="match status" value="1"/>
</dbReference>
<dbReference type="Proteomes" id="UP001497516">
    <property type="component" value="Chromosome 7"/>
</dbReference>
<proteinExistence type="predicted"/>
<organism evidence="3 4">
    <name type="scientific">Linum trigynum</name>
    <dbReference type="NCBI Taxonomy" id="586398"/>
    <lineage>
        <taxon>Eukaryota</taxon>
        <taxon>Viridiplantae</taxon>
        <taxon>Streptophyta</taxon>
        <taxon>Embryophyta</taxon>
        <taxon>Tracheophyta</taxon>
        <taxon>Spermatophyta</taxon>
        <taxon>Magnoliopsida</taxon>
        <taxon>eudicotyledons</taxon>
        <taxon>Gunneridae</taxon>
        <taxon>Pentapetalae</taxon>
        <taxon>rosids</taxon>
        <taxon>fabids</taxon>
        <taxon>Malpighiales</taxon>
        <taxon>Linaceae</taxon>
        <taxon>Linum</taxon>
    </lineage>
</organism>
<evidence type="ECO:0000259" key="2">
    <source>
        <dbReference type="PROSITE" id="PS51473"/>
    </source>
</evidence>
<gene>
    <name evidence="3" type="ORF">LTRI10_LOCUS44378</name>
</gene>
<dbReference type="EMBL" id="OZ034820">
    <property type="protein sequence ID" value="CAL1404529.1"/>
    <property type="molecule type" value="Genomic_DNA"/>
</dbReference>
<evidence type="ECO:0000256" key="1">
    <source>
        <dbReference type="SAM" id="SignalP"/>
    </source>
</evidence>
<feature type="signal peptide" evidence="1">
    <location>
        <begin position="1"/>
        <end position="21"/>
    </location>
</feature>
<name>A0AAV2G2P5_9ROSI</name>
<feature type="chain" id="PRO_5043584450" description="Gnk2-homologous domain-containing protein" evidence="1">
    <location>
        <begin position="22"/>
        <end position="138"/>
    </location>
</feature>
<evidence type="ECO:0000313" key="3">
    <source>
        <dbReference type="EMBL" id="CAL1404529.1"/>
    </source>
</evidence>